<dbReference type="EMBL" id="JAQIZZ010000008">
    <property type="protein sequence ID" value="KAJ5524388.1"/>
    <property type="molecule type" value="Genomic_DNA"/>
</dbReference>
<keyword evidence="3" id="KW-1185">Reference proteome</keyword>
<evidence type="ECO:0000313" key="3">
    <source>
        <dbReference type="Proteomes" id="UP001220324"/>
    </source>
</evidence>
<feature type="region of interest" description="Disordered" evidence="1">
    <location>
        <begin position="78"/>
        <end position="182"/>
    </location>
</feature>
<feature type="region of interest" description="Disordered" evidence="1">
    <location>
        <begin position="1"/>
        <end position="25"/>
    </location>
</feature>
<evidence type="ECO:0000313" key="2">
    <source>
        <dbReference type="EMBL" id="KAJ5524388.1"/>
    </source>
</evidence>
<sequence>MAPNGKRSGDKKSGEKKHSSSKGRTLVRWDNDLDIQLLLTVQQACNANAVKIPWERVAATMGPKFTEGAIIQHLSKVRTRRENEGKPNPPSLRRSVPASTSAMTPVSASGGAGRKRRKTATPKREDAPPPNDIDGEDDGYDSDESEDPSYSNKPKRAKRTKTPRKRENKTKRRNATTNGVEFDTDDENTLLCAGAPFLALKGDAESDSGSDGSRAESAEGDVEVEDISQEHAIEQQSMVVSLGVDPAALQNLQDTGNTMPAMPTSALDQHLSPWHQGHFQDHTSYFGHQNPHLGQYGGVPYGYPSPQPLTSFSGGPAYMPHDGYDSSIDPRTITSPGVQFVPQRGGYMAGFTHFADTFQQQSVQMPVQQIAGQRAESNEMPDQHVLDFMWTRSENGEGNELE</sequence>
<feature type="compositionally biased region" description="Polar residues" evidence="1">
    <location>
        <begin position="97"/>
        <end position="107"/>
    </location>
</feature>
<reference evidence="2 3" key="1">
    <citation type="journal article" date="2023" name="IMA Fungus">
        <title>Comparative genomic study of the Penicillium genus elucidates a diverse pangenome and 15 lateral gene transfer events.</title>
        <authorList>
            <person name="Petersen C."/>
            <person name="Sorensen T."/>
            <person name="Nielsen M.R."/>
            <person name="Sondergaard T.E."/>
            <person name="Sorensen J.L."/>
            <person name="Fitzpatrick D.A."/>
            <person name="Frisvad J.C."/>
            <person name="Nielsen K.L."/>
        </authorList>
    </citation>
    <scope>NUCLEOTIDE SEQUENCE [LARGE SCALE GENOMIC DNA]</scope>
    <source>
        <strain evidence="2 3">IBT 35679</strain>
    </source>
</reference>
<protein>
    <recommendedName>
        <fullName evidence="4">Myb-like domain-containing protein</fullName>
    </recommendedName>
</protein>
<dbReference type="Proteomes" id="UP001220324">
    <property type="component" value="Unassembled WGS sequence"/>
</dbReference>
<feature type="region of interest" description="Disordered" evidence="1">
    <location>
        <begin position="202"/>
        <end position="222"/>
    </location>
</feature>
<feature type="compositionally biased region" description="Basic residues" evidence="1">
    <location>
        <begin position="153"/>
        <end position="174"/>
    </location>
</feature>
<feature type="compositionally biased region" description="Acidic residues" evidence="1">
    <location>
        <begin position="133"/>
        <end position="147"/>
    </location>
</feature>
<gene>
    <name evidence="2" type="ORF">N7494_011038</name>
</gene>
<name>A0AAD6G9A4_9EURO</name>
<dbReference type="AlphaFoldDB" id="A0AAD6G9A4"/>
<evidence type="ECO:0000256" key="1">
    <source>
        <dbReference type="SAM" id="MobiDB-lite"/>
    </source>
</evidence>
<proteinExistence type="predicted"/>
<organism evidence="2 3">
    <name type="scientific">Penicillium frequentans</name>
    <dbReference type="NCBI Taxonomy" id="3151616"/>
    <lineage>
        <taxon>Eukaryota</taxon>
        <taxon>Fungi</taxon>
        <taxon>Dikarya</taxon>
        <taxon>Ascomycota</taxon>
        <taxon>Pezizomycotina</taxon>
        <taxon>Eurotiomycetes</taxon>
        <taxon>Eurotiomycetidae</taxon>
        <taxon>Eurotiales</taxon>
        <taxon>Aspergillaceae</taxon>
        <taxon>Penicillium</taxon>
    </lineage>
</organism>
<feature type="compositionally biased region" description="Basic and acidic residues" evidence="1">
    <location>
        <begin position="7"/>
        <end position="18"/>
    </location>
</feature>
<accession>A0AAD6G9A4</accession>
<evidence type="ECO:0008006" key="4">
    <source>
        <dbReference type="Google" id="ProtNLM"/>
    </source>
</evidence>
<comment type="caution">
    <text evidence="2">The sequence shown here is derived from an EMBL/GenBank/DDBJ whole genome shotgun (WGS) entry which is preliminary data.</text>
</comment>